<protein>
    <submittedName>
        <fullName evidence="2">Coiled-coil domain-containing protein</fullName>
    </submittedName>
</protein>
<evidence type="ECO:0000313" key="1">
    <source>
        <dbReference type="Proteomes" id="UP000095286"/>
    </source>
</evidence>
<proteinExistence type="predicted"/>
<dbReference type="WBParaSite" id="RSKR_0000417800.1">
    <property type="protein sequence ID" value="RSKR_0000417800.1"/>
    <property type="gene ID" value="RSKR_0000417800"/>
</dbReference>
<name>A0AC35TU95_9BILA</name>
<evidence type="ECO:0000313" key="2">
    <source>
        <dbReference type="WBParaSite" id="RSKR_0000417800.1"/>
    </source>
</evidence>
<reference evidence="2" key="1">
    <citation type="submission" date="2016-11" db="UniProtKB">
        <authorList>
            <consortium name="WormBaseParasite"/>
        </authorList>
    </citation>
    <scope>IDENTIFICATION</scope>
    <source>
        <strain evidence="2">KR3021</strain>
    </source>
</reference>
<sequence length="212" mass="24308">MGKSFNGENTRARVSNKAKQAEKNAIENEKKVKAKEDASWEDDLTAKRMKKKAMEEAKKHLAEEKKKEAKILYDLEMSKISIKESESAAKVTRHHILLESEKKDEEKQEHEHKMMKKRGKITIPSVVEENLNGIVTEDVWTGNTDNALEVLSFGGSSTTLDVVPKLPMTYDQFETAKLPSYKSSMPTFRVSQMRHLIKKEWMKSPDNPMNKI</sequence>
<organism evidence="1 2">
    <name type="scientific">Rhabditophanes sp. KR3021</name>
    <dbReference type="NCBI Taxonomy" id="114890"/>
    <lineage>
        <taxon>Eukaryota</taxon>
        <taxon>Metazoa</taxon>
        <taxon>Ecdysozoa</taxon>
        <taxon>Nematoda</taxon>
        <taxon>Chromadorea</taxon>
        <taxon>Rhabditida</taxon>
        <taxon>Tylenchina</taxon>
        <taxon>Panagrolaimomorpha</taxon>
        <taxon>Strongyloidoidea</taxon>
        <taxon>Alloionematidae</taxon>
        <taxon>Rhabditophanes</taxon>
    </lineage>
</organism>
<dbReference type="Proteomes" id="UP000095286">
    <property type="component" value="Unplaced"/>
</dbReference>
<accession>A0AC35TU95</accession>